<evidence type="ECO:0000256" key="2">
    <source>
        <dbReference type="SAM" id="SignalP"/>
    </source>
</evidence>
<sequence length="867" mass="93172">MALTENPMKKQHLFAVLGWWLVLTSTFAQTNNAPSNLVASAQSSSQINLTWKDNSTGESGFEIEISTDNRSFSKIADADANATSYQSTGLKPTTRYYYRIRASLRGGPTPNSNTADATTLPVPTSTVTDLKATAKSTTSIELTWTDIGKEAEYYLERRTGQSGRFERIASTTVGYTDNNRTPATEYCYRIMLATYEAAPYSSIVCATTQAPPIAKPNNPARLTATAVSPSQINLQWADVSDNETGFELERSTDGASFQKIADLGANATSYSDPNLQPRTQYFYRILAKNAAGSSTYSNVADATTPDAPPATPARLAATAVSPNQINLQWADVSDNETGFQLEQSPDGAIWKKIADLPANTTTHQHTGLNPATKYFYRVKATNAVGESGFSNTADATTQDKPLTPPVAPARLTATAVSATQINLVWADLSDNESGFMIERSANGTSDWTKVGDAAANATSFQNTGLQPVTKYFYRILATNVAGQSAFSNIADATTPDVAPVAPARLMATATSAVSVTLSWADLSGNETGFEIERGRSETGTFSKLADVAANVTTYEDRGLTPAEPYCYRIRARNAIGASDFSNAACVTTPNVPPAAPARLTATAVAPTQINLAWADLSTNESGFEIERGSSATGSFTKIADVAPNATTYEDKNRVDNTTYCYRVRAKNAAGVSGFTDAVCATTPLAPPAVPGTLVAQLADYDQVLLTWPVVSSGTVTVAIERSTDPNAGFTEIAQQPAAQTNYLDTGLQEFTTYYYRIRAVNPAGKSGYSNVANVRIEEIIIAVEDEWATHTFFSVSQKTLQVNTNWFQPTQTTIQLITMTGQVVLTDTRKVHPADVWTYSLDRLPTGIYLIALVADGRSLTKRFLLP</sequence>
<protein>
    <submittedName>
        <fullName evidence="4">T9SS type A sorting domain-containing protein</fullName>
    </submittedName>
</protein>
<feature type="chain" id="PRO_5024884259" evidence="2">
    <location>
        <begin position="29"/>
        <end position="867"/>
    </location>
</feature>
<evidence type="ECO:0000259" key="3">
    <source>
        <dbReference type="PROSITE" id="PS50853"/>
    </source>
</evidence>
<dbReference type="SUPFAM" id="SSF49265">
    <property type="entry name" value="Fibronectin type III"/>
    <property type="match status" value="4"/>
</dbReference>
<comment type="caution">
    <text evidence="4">The sequence shown here is derived from an EMBL/GenBank/DDBJ whole genome shotgun (WGS) entry which is preliminary data.</text>
</comment>
<dbReference type="InterPro" id="IPR036116">
    <property type="entry name" value="FN3_sf"/>
</dbReference>
<accession>A0A5N1JF89</accession>
<dbReference type="PANTHER" id="PTHR13817:SF73">
    <property type="entry name" value="FIBRONECTIN TYPE-III DOMAIN-CONTAINING PROTEIN"/>
    <property type="match status" value="1"/>
</dbReference>
<proteinExistence type="predicted"/>
<dbReference type="InterPro" id="IPR013783">
    <property type="entry name" value="Ig-like_fold"/>
</dbReference>
<dbReference type="EMBL" id="VTWS01000003">
    <property type="protein sequence ID" value="KAA9354056.1"/>
    <property type="molecule type" value="Genomic_DNA"/>
</dbReference>
<reference evidence="4 5" key="1">
    <citation type="submission" date="2019-09" db="EMBL/GenBank/DDBJ databases">
        <title>Genome Sequence of Larkinella sp MA1.</title>
        <authorList>
            <person name="Srinivasan S."/>
        </authorList>
    </citation>
    <scope>NUCLEOTIDE SEQUENCE [LARGE SCALE GENOMIC DNA]</scope>
    <source>
        <strain evidence="4 5">MA1</strain>
    </source>
</reference>
<keyword evidence="1" id="KW-0677">Repeat</keyword>
<keyword evidence="2" id="KW-0732">Signal</keyword>
<feature type="signal peptide" evidence="2">
    <location>
        <begin position="1"/>
        <end position="28"/>
    </location>
</feature>
<feature type="domain" description="Fibronectin type-III" evidence="3">
    <location>
        <begin position="33"/>
        <end position="122"/>
    </location>
</feature>
<dbReference type="InterPro" id="IPR003961">
    <property type="entry name" value="FN3_dom"/>
</dbReference>
<dbReference type="PANTHER" id="PTHR13817">
    <property type="entry name" value="TITIN"/>
    <property type="match status" value="1"/>
</dbReference>
<gene>
    <name evidence="4" type="ORF">F0P93_15705</name>
</gene>
<evidence type="ECO:0000313" key="5">
    <source>
        <dbReference type="Proteomes" id="UP000326344"/>
    </source>
</evidence>
<dbReference type="PROSITE" id="PS50853">
    <property type="entry name" value="FN3"/>
    <property type="match status" value="8"/>
</dbReference>
<dbReference type="Gene3D" id="2.60.40.10">
    <property type="entry name" value="Immunoglobulins"/>
    <property type="match status" value="8"/>
</dbReference>
<feature type="domain" description="Fibronectin type-III" evidence="3">
    <location>
        <begin position="595"/>
        <end position="685"/>
    </location>
</feature>
<dbReference type="AlphaFoldDB" id="A0A5N1JF89"/>
<dbReference type="CDD" id="cd00063">
    <property type="entry name" value="FN3"/>
    <property type="match status" value="8"/>
</dbReference>
<evidence type="ECO:0000313" key="4">
    <source>
        <dbReference type="EMBL" id="KAA9354056.1"/>
    </source>
</evidence>
<feature type="domain" description="Fibronectin type-III" evidence="3">
    <location>
        <begin position="311"/>
        <end position="400"/>
    </location>
</feature>
<evidence type="ECO:0000256" key="1">
    <source>
        <dbReference type="ARBA" id="ARBA00022737"/>
    </source>
</evidence>
<dbReference type="InterPro" id="IPR026444">
    <property type="entry name" value="Secre_tail"/>
</dbReference>
<keyword evidence="5" id="KW-1185">Reference proteome</keyword>
<feature type="domain" description="Fibronectin type-III" evidence="3">
    <location>
        <begin position="501"/>
        <end position="591"/>
    </location>
</feature>
<dbReference type="NCBIfam" id="TIGR04183">
    <property type="entry name" value="Por_Secre_tail"/>
    <property type="match status" value="1"/>
</dbReference>
<organism evidence="4 5">
    <name type="scientific">Larkinella humicola</name>
    <dbReference type="NCBI Taxonomy" id="2607654"/>
    <lineage>
        <taxon>Bacteria</taxon>
        <taxon>Pseudomonadati</taxon>
        <taxon>Bacteroidota</taxon>
        <taxon>Cytophagia</taxon>
        <taxon>Cytophagales</taxon>
        <taxon>Spirosomataceae</taxon>
        <taxon>Larkinella</taxon>
    </lineage>
</organism>
<dbReference type="InterPro" id="IPR050964">
    <property type="entry name" value="Striated_Muscle_Regulatory"/>
</dbReference>
<dbReference type="SMART" id="SM00060">
    <property type="entry name" value="FN3"/>
    <property type="match status" value="8"/>
</dbReference>
<dbReference type="Proteomes" id="UP000326344">
    <property type="component" value="Unassembled WGS sequence"/>
</dbReference>
<feature type="domain" description="Fibronectin type-III" evidence="3">
    <location>
        <begin position="218"/>
        <end position="307"/>
    </location>
</feature>
<feature type="domain" description="Fibronectin type-III" evidence="3">
    <location>
        <begin position="689"/>
        <end position="779"/>
    </location>
</feature>
<name>A0A5N1JF89_9BACT</name>
<feature type="domain" description="Fibronectin type-III" evidence="3">
    <location>
        <begin position="407"/>
        <end position="497"/>
    </location>
</feature>
<feature type="domain" description="Fibronectin type-III" evidence="3">
    <location>
        <begin position="126"/>
        <end position="211"/>
    </location>
</feature>
<dbReference type="Pfam" id="PF00041">
    <property type="entry name" value="fn3"/>
    <property type="match status" value="5"/>
</dbReference>